<reference evidence="2" key="1">
    <citation type="journal article" date="2017" name="Nat. Ecol. Evol.">
        <title>Genome expansion and lineage-specific genetic innovations in the forest pathogenic fungi Armillaria.</title>
        <authorList>
            <person name="Sipos G."/>
            <person name="Prasanna A.N."/>
            <person name="Walter M.C."/>
            <person name="O'Connor E."/>
            <person name="Balint B."/>
            <person name="Krizsan K."/>
            <person name="Kiss B."/>
            <person name="Hess J."/>
            <person name="Varga T."/>
            <person name="Slot J."/>
            <person name="Riley R."/>
            <person name="Boka B."/>
            <person name="Rigling D."/>
            <person name="Barry K."/>
            <person name="Lee J."/>
            <person name="Mihaltcheva S."/>
            <person name="LaButti K."/>
            <person name="Lipzen A."/>
            <person name="Waldron R."/>
            <person name="Moloney N.M."/>
            <person name="Sperisen C."/>
            <person name="Kredics L."/>
            <person name="Vagvoelgyi C."/>
            <person name="Patrignani A."/>
            <person name="Fitzpatrick D."/>
            <person name="Nagy I."/>
            <person name="Doyle S."/>
            <person name="Anderson J.B."/>
            <person name="Grigoriev I.V."/>
            <person name="Gueldener U."/>
            <person name="Muensterkoetter M."/>
            <person name="Nagy L.G."/>
        </authorList>
    </citation>
    <scope>NUCLEOTIDE SEQUENCE [LARGE SCALE GENOMIC DNA]</scope>
    <source>
        <strain evidence="2">C18/9</strain>
    </source>
</reference>
<dbReference type="OrthoDB" id="3061892at2759"/>
<evidence type="ECO:0000313" key="2">
    <source>
        <dbReference type="Proteomes" id="UP000219338"/>
    </source>
</evidence>
<accession>A0A284S6E7</accession>
<dbReference type="AlphaFoldDB" id="A0A284S6E7"/>
<dbReference type="EMBL" id="FUEG01000035">
    <property type="protein sequence ID" value="SJL16536.1"/>
    <property type="molecule type" value="Genomic_DNA"/>
</dbReference>
<dbReference type="Proteomes" id="UP000219338">
    <property type="component" value="Unassembled WGS sequence"/>
</dbReference>
<organism evidence="1 2">
    <name type="scientific">Armillaria ostoyae</name>
    <name type="common">Armillaria root rot fungus</name>
    <dbReference type="NCBI Taxonomy" id="47428"/>
    <lineage>
        <taxon>Eukaryota</taxon>
        <taxon>Fungi</taxon>
        <taxon>Dikarya</taxon>
        <taxon>Basidiomycota</taxon>
        <taxon>Agaricomycotina</taxon>
        <taxon>Agaricomycetes</taxon>
        <taxon>Agaricomycetidae</taxon>
        <taxon>Agaricales</taxon>
        <taxon>Marasmiineae</taxon>
        <taxon>Physalacriaceae</taxon>
        <taxon>Armillaria</taxon>
    </lineage>
</organism>
<sequence>MDVLTKLETTLSMFSPPSSVSPSVEDILVVHLVLHYPNKKTDIVLQKQENIPPKRAPAGKYPDRISTPEKRVDEILSYLRDLYITLQEFCTFVQVDRLPKYEHHKVFNLCKRCDIDQLRGHPAGIATLKQTFKTCHHKDVTSQNHLLNLYRLFGVSILLDPSLEMHTKTGAPTCSNTYMATIDLLQQHLVPFTPALDALDDQNCVFLFNFLCAMGMLSVYNFIKNFVETFDQN</sequence>
<evidence type="ECO:0000313" key="1">
    <source>
        <dbReference type="EMBL" id="SJL16536.1"/>
    </source>
</evidence>
<gene>
    <name evidence="1" type="ORF">ARMOST_20062</name>
</gene>
<name>A0A284S6E7_ARMOS</name>
<protein>
    <submittedName>
        <fullName evidence="1">Uncharacterized protein</fullName>
    </submittedName>
</protein>
<keyword evidence="2" id="KW-1185">Reference proteome</keyword>
<proteinExistence type="predicted"/>